<sequence>MSELPAMIPLFILDSNESTSLLNTHYTKLVVELTSFPIFEWGFVIIYSPEGEDLRLSYDFLYHFHTFIDWKNGLMPYSSSHKDSSVIDSYTINDFVTAVNSVSLVGELKTPSLLSSVHITSIIPSQLILQSREEVFKVIKDVAISSIHLFQGNMNLPPLSFYESPGEKWDEEEESEEL</sequence>
<proteinExistence type="predicted"/>
<keyword evidence="2" id="KW-1185">Reference proteome</keyword>
<dbReference type="OrthoDB" id="163163at2759"/>
<reference evidence="1" key="1">
    <citation type="submission" date="2021-03" db="EMBL/GenBank/DDBJ databases">
        <title>Draft genome sequence of rust myrtle Austropuccinia psidii MF-1, a brazilian biotype.</title>
        <authorList>
            <person name="Quecine M.C."/>
            <person name="Pachon D.M.R."/>
            <person name="Bonatelli M.L."/>
            <person name="Correr F.H."/>
            <person name="Franceschini L.M."/>
            <person name="Leite T.F."/>
            <person name="Margarido G.R.A."/>
            <person name="Almeida C.A."/>
            <person name="Ferrarezi J.A."/>
            <person name="Labate C.A."/>
        </authorList>
    </citation>
    <scope>NUCLEOTIDE SEQUENCE</scope>
    <source>
        <strain evidence="1">MF-1</strain>
    </source>
</reference>
<evidence type="ECO:0000313" key="1">
    <source>
        <dbReference type="EMBL" id="MBW0530629.1"/>
    </source>
</evidence>
<accession>A0A9Q3F129</accession>
<name>A0A9Q3F129_9BASI</name>
<comment type="caution">
    <text evidence="1">The sequence shown here is derived from an EMBL/GenBank/DDBJ whole genome shotgun (WGS) entry which is preliminary data.</text>
</comment>
<dbReference type="Proteomes" id="UP000765509">
    <property type="component" value="Unassembled WGS sequence"/>
</dbReference>
<evidence type="ECO:0000313" key="2">
    <source>
        <dbReference type="Proteomes" id="UP000765509"/>
    </source>
</evidence>
<organism evidence="1 2">
    <name type="scientific">Austropuccinia psidii MF-1</name>
    <dbReference type="NCBI Taxonomy" id="1389203"/>
    <lineage>
        <taxon>Eukaryota</taxon>
        <taxon>Fungi</taxon>
        <taxon>Dikarya</taxon>
        <taxon>Basidiomycota</taxon>
        <taxon>Pucciniomycotina</taxon>
        <taxon>Pucciniomycetes</taxon>
        <taxon>Pucciniales</taxon>
        <taxon>Sphaerophragmiaceae</taxon>
        <taxon>Austropuccinia</taxon>
    </lineage>
</organism>
<protein>
    <submittedName>
        <fullName evidence="1">Uncharacterized protein</fullName>
    </submittedName>
</protein>
<dbReference type="AlphaFoldDB" id="A0A9Q3F129"/>
<dbReference type="EMBL" id="AVOT02036163">
    <property type="protein sequence ID" value="MBW0530629.1"/>
    <property type="molecule type" value="Genomic_DNA"/>
</dbReference>
<gene>
    <name evidence="1" type="ORF">O181_070344</name>
</gene>